<reference evidence="13 14" key="1">
    <citation type="submission" date="2016-10" db="EMBL/GenBank/DDBJ databases">
        <authorList>
            <person name="de Groot N.N."/>
        </authorList>
    </citation>
    <scope>NUCLEOTIDE SEQUENCE [LARGE SCALE GENOMIC DNA]</scope>
    <source>
        <strain evidence="13 14">DSM 16619</strain>
    </source>
</reference>
<dbReference type="STRING" id="187868.SAMN05192589_11859"/>
<evidence type="ECO:0000313" key="13">
    <source>
        <dbReference type="EMBL" id="SDE47922.1"/>
    </source>
</evidence>
<evidence type="ECO:0000256" key="11">
    <source>
        <dbReference type="SAM" id="Coils"/>
    </source>
</evidence>
<proteinExistence type="inferred from homology"/>
<dbReference type="Proteomes" id="UP000198781">
    <property type="component" value="Unassembled WGS sequence"/>
</dbReference>
<evidence type="ECO:0000256" key="6">
    <source>
        <dbReference type="ARBA" id="ARBA00022500"/>
    </source>
</evidence>
<evidence type="ECO:0000256" key="9">
    <source>
        <dbReference type="ARBA" id="ARBA00023136"/>
    </source>
</evidence>
<dbReference type="Pfam" id="PF02050">
    <property type="entry name" value="FliJ"/>
    <property type="match status" value="1"/>
</dbReference>
<feature type="coiled-coil region" evidence="11">
    <location>
        <begin position="11"/>
        <end position="45"/>
    </location>
</feature>
<sequence>MSSLNAFLVAVEMAERKRDEARQVLQDVQRARQASQAQLQQLEGYSLETQGRWGAQADTTVKPEVMYHHYQFMDRLAHAIGLQTGVVGDQSGRVENATRAVLEAELRLAALKKVVEKRRLEMDRLQARRDQKQTDERAALQFGKENATQGHQGPQEW</sequence>
<keyword evidence="13" id="KW-0966">Cell projection</keyword>
<comment type="similarity">
    <text evidence="2">Belongs to the FliJ family.</text>
</comment>
<dbReference type="EMBL" id="FMZC01000018">
    <property type="protein sequence ID" value="SDE47922.1"/>
    <property type="molecule type" value="Genomic_DNA"/>
</dbReference>
<accession>A0A1G7D8N5</accession>
<keyword evidence="5" id="KW-1003">Cell membrane</keyword>
<keyword evidence="11" id="KW-0175">Coiled coil</keyword>
<evidence type="ECO:0000256" key="1">
    <source>
        <dbReference type="ARBA" id="ARBA00004413"/>
    </source>
</evidence>
<organism evidence="13 14">
    <name type="scientific">Paracidovorax valerianellae</name>
    <dbReference type="NCBI Taxonomy" id="187868"/>
    <lineage>
        <taxon>Bacteria</taxon>
        <taxon>Pseudomonadati</taxon>
        <taxon>Pseudomonadota</taxon>
        <taxon>Betaproteobacteria</taxon>
        <taxon>Burkholderiales</taxon>
        <taxon>Comamonadaceae</taxon>
        <taxon>Paracidovorax</taxon>
    </lineage>
</organism>
<dbReference type="InterPro" id="IPR052570">
    <property type="entry name" value="FliJ"/>
</dbReference>
<evidence type="ECO:0000256" key="4">
    <source>
        <dbReference type="ARBA" id="ARBA00022448"/>
    </source>
</evidence>
<evidence type="ECO:0000256" key="2">
    <source>
        <dbReference type="ARBA" id="ARBA00010004"/>
    </source>
</evidence>
<feature type="compositionally biased region" description="Basic and acidic residues" evidence="12">
    <location>
        <begin position="125"/>
        <end position="138"/>
    </location>
</feature>
<dbReference type="Gene3D" id="1.10.287.1700">
    <property type="match status" value="1"/>
</dbReference>
<keyword evidence="9" id="KW-0472">Membrane</keyword>
<keyword evidence="13" id="KW-0282">Flagellum</keyword>
<dbReference type="InterPro" id="IPR053716">
    <property type="entry name" value="Flag_assembly_chemotaxis_eff"/>
</dbReference>
<dbReference type="OrthoDB" id="9156338at2"/>
<evidence type="ECO:0000256" key="5">
    <source>
        <dbReference type="ARBA" id="ARBA00022475"/>
    </source>
</evidence>
<protein>
    <recommendedName>
        <fullName evidence="3">Flagellar FliJ protein</fullName>
    </recommendedName>
</protein>
<keyword evidence="4" id="KW-0813">Transport</keyword>
<evidence type="ECO:0000313" key="14">
    <source>
        <dbReference type="Proteomes" id="UP000198781"/>
    </source>
</evidence>
<comment type="subcellular location">
    <subcellularLocation>
        <location evidence="1">Cell membrane</location>
        <topology evidence="1">Peripheral membrane protein</topology>
        <orientation evidence="1">Cytoplasmic side</orientation>
    </subcellularLocation>
</comment>
<keyword evidence="14" id="KW-1185">Reference proteome</keyword>
<dbReference type="GO" id="GO:0071973">
    <property type="term" value="P:bacterial-type flagellum-dependent cell motility"/>
    <property type="evidence" value="ECO:0007669"/>
    <property type="project" value="InterPro"/>
</dbReference>
<evidence type="ECO:0000256" key="12">
    <source>
        <dbReference type="SAM" id="MobiDB-lite"/>
    </source>
</evidence>
<feature type="region of interest" description="Disordered" evidence="12">
    <location>
        <begin position="125"/>
        <end position="157"/>
    </location>
</feature>
<dbReference type="AlphaFoldDB" id="A0A1G7D8N5"/>
<gene>
    <name evidence="13" type="ORF">SAMN05192589_11859</name>
</gene>
<dbReference type="GO" id="GO:0005886">
    <property type="term" value="C:plasma membrane"/>
    <property type="evidence" value="ECO:0007669"/>
    <property type="project" value="UniProtKB-SubCell"/>
</dbReference>
<dbReference type="GO" id="GO:0009288">
    <property type="term" value="C:bacterial-type flagellum"/>
    <property type="evidence" value="ECO:0007669"/>
    <property type="project" value="InterPro"/>
</dbReference>
<keyword evidence="10" id="KW-1006">Bacterial flagellum protein export</keyword>
<dbReference type="GO" id="GO:0044781">
    <property type="term" value="P:bacterial-type flagellum organization"/>
    <property type="evidence" value="ECO:0007669"/>
    <property type="project" value="UniProtKB-KW"/>
</dbReference>
<keyword evidence="6" id="KW-0145">Chemotaxis</keyword>
<dbReference type="GO" id="GO:0015031">
    <property type="term" value="P:protein transport"/>
    <property type="evidence" value="ECO:0007669"/>
    <property type="project" value="UniProtKB-KW"/>
</dbReference>
<dbReference type="RefSeq" id="WP_092745697.1">
    <property type="nucleotide sequence ID" value="NZ_FMZC01000018.1"/>
</dbReference>
<dbReference type="PANTHER" id="PTHR38786:SF1">
    <property type="entry name" value="FLAGELLAR FLIJ PROTEIN"/>
    <property type="match status" value="1"/>
</dbReference>
<dbReference type="NCBIfam" id="TIGR02473">
    <property type="entry name" value="flagell_FliJ"/>
    <property type="match status" value="1"/>
</dbReference>
<evidence type="ECO:0000256" key="10">
    <source>
        <dbReference type="ARBA" id="ARBA00023225"/>
    </source>
</evidence>
<feature type="compositionally biased region" description="Polar residues" evidence="12">
    <location>
        <begin position="146"/>
        <end position="157"/>
    </location>
</feature>
<dbReference type="PANTHER" id="PTHR38786">
    <property type="entry name" value="FLAGELLAR FLIJ PROTEIN"/>
    <property type="match status" value="1"/>
</dbReference>
<keyword evidence="8" id="KW-0653">Protein transport</keyword>
<dbReference type="InterPro" id="IPR012823">
    <property type="entry name" value="Flagell_FliJ"/>
</dbReference>
<keyword evidence="13" id="KW-0969">Cilium</keyword>
<evidence type="ECO:0000256" key="3">
    <source>
        <dbReference type="ARBA" id="ARBA00020392"/>
    </source>
</evidence>
<evidence type="ECO:0000256" key="7">
    <source>
        <dbReference type="ARBA" id="ARBA00022795"/>
    </source>
</evidence>
<evidence type="ECO:0000256" key="8">
    <source>
        <dbReference type="ARBA" id="ARBA00022927"/>
    </source>
</evidence>
<dbReference type="GO" id="GO:0006935">
    <property type="term" value="P:chemotaxis"/>
    <property type="evidence" value="ECO:0007669"/>
    <property type="project" value="UniProtKB-KW"/>
</dbReference>
<keyword evidence="7" id="KW-1005">Bacterial flagellum biogenesis</keyword>
<name>A0A1G7D8N5_9BURK</name>